<dbReference type="EMBL" id="OC003518">
    <property type="protein sequence ID" value="CAD7263396.1"/>
    <property type="molecule type" value="Genomic_DNA"/>
</dbReference>
<feature type="transmembrane region" description="Helical" evidence="4">
    <location>
        <begin position="104"/>
        <end position="127"/>
    </location>
</feature>
<dbReference type="PANTHER" id="PTHR11022:SF41">
    <property type="entry name" value="PEPTIDOGLYCAN-RECOGNITION PROTEIN LC-RELATED"/>
    <property type="match status" value="1"/>
</dbReference>
<name>A0A7R9G2J8_TIMSH</name>
<evidence type="ECO:0000313" key="7">
    <source>
        <dbReference type="EMBL" id="CAD7263396.1"/>
    </source>
</evidence>
<accession>A0A7R9G2J8</accession>
<dbReference type="SUPFAM" id="SSF55846">
    <property type="entry name" value="N-acetylmuramoyl-L-alanine amidase-like"/>
    <property type="match status" value="1"/>
</dbReference>
<dbReference type="InterPro" id="IPR002502">
    <property type="entry name" value="Amidase_domain"/>
</dbReference>
<dbReference type="CDD" id="cd06583">
    <property type="entry name" value="PGRP"/>
    <property type="match status" value="1"/>
</dbReference>
<dbReference type="InterPro" id="IPR015510">
    <property type="entry name" value="PGRP"/>
</dbReference>
<keyword evidence="4" id="KW-1133">Transmembrane helix</keyword>
<dbReference type="GO" id="GO:0009253">
    <property type="term" value="P:peptidoglycan catabolic process"/>
    <property type="evidence" value="ECO:0007669"/>
    <property type="project" value="InterPro"/>
</dbReference>
<evidence type="ECO:0000256" key="3">
    <source>
        <dbReference type="ARBA" id="ARBA00022859"/>
    </source>
</evidence>
<dbReference type="GO" id="GO:0008270">
    <property type="term" value="F:zinc ion binding"/>
    <property type="evidence" value="ECO:0007669"/>
    <property type="project" value="InterPro"/>
</dbReference>
<dbReference type="Pfam" id="PF01510">
    <property type="entry name" value="Amidase_2"/>
    <property type="match status" value="1"/>
</dbReference>
<dbReference type="FunFam" id="3.40.80.10:FF:000001">
    <property type="entry name" value="Peptidoglycan recognition protein 1"/>
    <property type="match status" value="1"/>
</dbReference>
<evidence type="ECO:0000256" key="4">
    <source>
        <dbReference type="SAM" id="Phobius"/>
    </source>
</evidence>
<dbReference type="GO" id="GO:0045087">
    <property type="term" value="P:innate immune response"/>
    <property type="evidence" value="ECO:0007669"/>
    <property type="project" value="UniProtKB-KW"/>
</dbReference>
<evidence type="ECO:0000259" key="5">
    <source>
        <dbReference type="SMART" id="SM00644"/>
    </source>
</evidence>
<keyword evidence="3" id="KW-0391">Immunity</keyword>
<dbReference type="SMART" id="SM00701">
    <property type="entry name" value="PGRP"/>
    <property type="match status" value="1"/>
</dbReference>
<feature type="domain" description="N-acetylmuramoyl-L-alanine amidase" evidence="5">
    <location>
        <begin position="170"/>
        <end position="307"/>
    </location>
</feature>
<organism evidence="7">
    <name type="scientific">Timema shepardi</name>
    <name type="common">Walking stick</name>
    <dbReference type="NCBI Taxonomy" id="629360"/>
    <lineage>
        <taxon>Eukaryota</taxon>
        <taxon>Metazoa</taxon>
        <taxon>Ecdysozoa</taxon>
        <taxon>Arthropoda</taxon>
        <taxon>Hexapoda</taxon>
        <taxon>Insecta</taxon>
        <taxon>Pterygota</taxon>
        <taxon>Neoptera</taxon>
        <taxon>Polyneoptera</taxon>
        <taxon>Phasmatodea</taxon>
        <taxon>Timematodea</taxon>
        <taxon>Timematoidea</taxon>
        <taxon>Timematidae</taxon>
        <taxon>Timema</taxon>
    </lineage>
</organism>
<gene>
    <name evidence="7" type="ORF">TSIB3V08_LOCUS7475</name>
</gene>
<dbReference type="GO" id="GO:0008745">
    <property type="term" value="F:N-acetylmuramoyl-L-alanine amidase activity"/>
    <property type="evidence" value="ECO:0007669"/>
    <property type="project" value="InterPro"/>
</dbReference>
<proteinExistence type="inferred from homology"/>
<evidence type="ECO:0000256" key="2">
    <source>
        <dbReference type="ARBA" id="ARBA00022588"/>
    </source>
</evidence>
<dbReference type="InterPro" id="IPR036505">
    <property type="entry name" value="Amidase/PGRP_sf"/>
</dbReference>
<sequence length="500" mass="55782">MALCVVVWSFNLQSERSVNADLCRLPGNVPARGGDYGLDQGCKQLFPSGGEHHGVELFLMLTSQGEEADNCVIVVEFSTHEIASNHDLSSKGYLQILLRGPRHCVLLSAALIVTTAALLILVILLTVQRQVITRNPKDDEYETTFKYADTNTTLSGRLRILTRREWLAQPPLHQTDSLYHPVPYVIISHTATEPCVKQADCTFFVRTVQTFHIESFGWWDIGYNFLVGGDGYAYEGRGWNHVGAHALGYNNVSIGISIIGTFINVLPPDSQLLAAKKLIQRGVELGKVSPNYKLLGHRQVSATESPGTALYDEIKTWPNWWSLAGLSSEHQWDSPLQPLLSGYPLLHLEIQRLEWANQQWPRYPEGGSGTFPEPGLGGFLEEGSSVVWVVETTLVAVSPPVKMSAPPLLVRLCGTIYHSFEDKWAYSPWAFNVIYSRHYQEAGLGPHHVLAFYDHRAGCPYLFPPLINITALWGAGQLAVPMKLIQYIAHMFEQDFFGLE</sequence>
<dbReference type="AlphaFoldDB" id="A0A7R9G2J8"/>
<dbReference type="InterPro" id="IPR006619">
    <property type="entry name" value="PGRP_domain_met/bac"/>
</dbReference>
<keyword evidence="4" id="KW-0812">Transmembrane</keyword>
<keyword evidence="4" id="KW-0472">Membrane</keyword>
<keyword evidence="2" id="KW-0399">Innate immunity</keyword>
<protein>
    <submittedName>
        <fullName evidence="7">Uncharacterized protein</fullName>
    </submittedName>
</protein>
<evidence type="ECO:0000259" key="6">
    <source>
        <dbReference type="SMART" id="SM00701"/>
    </source>
</evidence>
<dbReference type="Gene3D" id="3.40.80.10">
    <property type="entry name" value="Peptidoglycan recognition protein-like"/>
    <property type="match status" value="1"/>
</dbReference>
<comment type="similarity">
    <text evidence="1">Belongs to the N-acetylmuramoyl-L-alanine amidase 2 family.</text>
</comment>
<reference evidence="7" key="1">
    <citation type="submission" date="2020-11" db="EMBL/GenBank/DDBJ databases">
        <authorList>
            <person name="Tran Van P."/>
        </authorList>
    </citation>
    <scope>NUCLEOTIDE SEQUENCE</scope>
</reference>
<dbReference type="PANTHER" id="PTHR11022">
    <property type="entry name" value="PEPTIDOGLYCAN RECOGNITION PROTEIN"/>
    <property type="match status" value="1"/>
</dbReference>
<evidence type="ECO:0000256" key="1">
    <source>
        <dbReference type="ARBA" id="ARBA00007553"/>
    </source>
</evidence>
<dbReference type="SMART" id="SM00644">
    <property type="entry name" value="Ami_2"/>
    <property type="match status" value="1"/>
</dbReference>
<feature type="domain" description="Peptidoglycan recognition protein family" evidence="6">
    <location>
        <begin position="158"/>
        <end position="301"/>
    </location>
</feature>